<evidence type="ECO:0000313" key="11">
    <source>
        <dbReference type="Proteomes" id="UP000694395"/>
    </source>
</evidence>
<dbReference type="GO" id="GO:0034515">
    <property type="term" value="C:proteasome storage granule"/>
    <property type="evidence" value="ECO:0007669"/>
    <property type="project" value="TreeGrafter"/>
</dbReference>
<feature type="region of interest" description="Disordered" evidence="8">
    <location>
        <begin position="277"/>
        <end position="322"/>
    </location>
</feature>
<feature type="compositionally biased region" description="Basic and acidic residues" evidence="8">
    <location>
        <begin position="313"/>
        <end position="322"/>
    </location>
</feature>
<evidence type="ECO:0000256" key="3">
    <source>
        <dbReference type="ARBA" id="ARBA00014929"/>
    </source>
</evidence>
<dbReference type="FunFam" id="1.25.10.10:FF:000017">
    <property type="entry name" value="26S proteasome non-ATPase regulatory subunit 1"/>
    <property type="match status" value="1"/>
</dbReference>
<proteinExistence type="inferred from homology"/>
<reference evidence="10" key="2">
    <citation type="submission" date="2025-08" db="UniProtKB">
        <authorList>
            <consortium name="Ensembl"/>
        </authorList>
    </citation>
    <scope>IDENTIFICATION</scope>
</reference>
<evidence type="ECO:0000256" key="8">
    <source>
        <dbReference type="SAM" id="MobiDB-lite"/>
    </source>
</evidence>
<dbReference type="Pfam" id="PF13646">
    <property type="entry name" value="HEAT_2"/>
    <property type="match status" value="1"/>
</dbReference>
<gene>
    <name evidence="10" type="primary">psmd1</name>
</gene>
<keyword evidence="11" id="KW-1185">Reference proteome</keyword>
<dbReference type="GO" id="GO:0043161">
    <property type="term" value="P:proteasome-mediated ubiquitin-dependent protein catabolic process"/>
    <property type="evidence" value="ECO:0007669"/>
    <property type="project" value="TreeGrafter"/>
</dbReference>
<sequence>MITSAAGIISLLDEEEPQLKEFALHKLNSIVNDFWAEISGSVDKIEVLYEDETFRSRAFAALVASKVFYHLGAFDESLNYALGAGDLFNVTDDTEYVETIIAKCIDHYTKQRVENAELPEDEEKKSIDPRLEGIVNKMFLRCLGDHKYKQAIGIALETRRLDIFEKTILESNDVSGLLAYSLKVCMSLMQNKKFRNEVLRVLVKLYMNLEKPDFINVCQCLIFLDDPQAVSDILEKLVKEDNLLMAYQICFDLYESASQQFLSSVIQNLRTVGTPIPAVPGSTNTGTVPIPDKDSDAMETDDKASSSPAGKAADSKDEPKDQNAKMIKILSGEMAIEFHLQFLIRNNNTDLMILKNTKDAVRNSVCHTATVIANSFMHTGTTSDQFLRENLEWLARATNWAKFTATASLGVIHKGHEKEALQLMATYLPKDTSPGSAYQEGGGLYALGLIHANHGGDIIDYLLSQLKNASNDIVRHGGGLGLGLAALGTARQDVYDLLKSNLYQDDAVTGEAAGLALGLVMLGSKSAQAIEDMVGYAQETQHEKILRGLAVGIAMVMYGRMEEADTLIESLCRDKDPILRRSGMYTVGMAYCGSGNNKAIRRLLHVAVSDVNDDVRRAAVESIGFIMFRTPEQCPSVVSLLSESYNPHVRCGAAMALGICCAGTGNKEAINLLEPMTNDPVNYVRQGALISSALIMIQQTEVTCPKVNQFRQLYSKVINDKHDDVMAKFGAILAQGILDAGGRNVTISLQSRTGHTHMPSVVGLLVFTQFWFWFPLSHFLSLAFTPTAIIGLNKDLKVNITPPLYPCHSHPHCIHVIHTHTVSMSFTPTLYPCHSHPHCIHVIHTPTVSMSFTPPLYPCHSHLTVSMSFTPHCIHVIHASLYPCHSRLTVSMSFTPHCIHVIHASLYPCHSRLTVSMSFTPHCIHVIHTSLYPCHSRLTVSMSFTPHCIHVIHASLYPCHSRLTVSMSFTPHCIHVIHTSLYPCHSRLTVSMSFTPHCIHVIHASLYPCHSRLTVSMSFTPHCIHVIHASLYPCHSRLTVSMSFTPHCIHVIHASLYPCHSRLTVSMSFPLYHVIHTPLYPCHSRLTVSMSFTPHCIHVIHASLYPCHSHLTVSMSFTPHCIHVIHTSLYPCHSRLTVSMSFTPHCIHVIHTPLYPCHSHPTVSMSFTPHCIHVIPTPLYPCHSHPTVSMSFPLHCIHVIPTPLYPCHSHPHCIHVIHTPTVSMSFPLYPCHSHLTVSMSFPPHCIHVIHTTLYPCHSHPHCIHVIHTPTVSMSFTPHCIHVIHASLYPCHSRLTVSMSFTPHCIHVIHTSLYPCHSHCIHVIPTVSMSFPLYCIHVIPTLLYPCHSHPTVSMSFPLYPCHSHCIHVIPTVSMSFPLYPCHSHCIHVIPTVSMSFPLYPCHSHCIHVIPTVSMSFPLYPCHSHCIHVIPTVSMSFPLYPCHSHSTVSMSFPLYPCHSHSTVSMSFPLHCIHVIHSPSMSFTPHPCHSHPTVSMSFTPHCIHVIHASLYPCHSHCIHVIPTVSMSFPLYCIHVIPTVSMSFPLHCIHVIPIPLYPCHSHSTVSMSFPLYPCHSHCIHVIPTPLYPCHSHCIHVIPTVSMSFPPHCVHVIHTSLYPCHSHLTVSMSYPPHCIHVIPTPLYPCHSHPTVPMSFPLYCVHVIPTPLYPCHSHPTVSMSFPPHCIHVIPTVSMSFPLYPCHSHPTVSMPDYSLSCCLPCPDAQGAVPLQLQAFHLRLPSGPGGTQGEREGEGESPSIVTFTLF</sequence>
<dbReference type="InterPro" id="IPR048570">
    <property type="entry name" value="PSMD1_RPN2_N"/>
</dbReference>
<reference evidence="10" key="3">
    <citation type="submission" date="2025-09" db="UniProtKB">
        <authorList>
            <consortium name="Ensembl"/>
        </authorList>
    </citation>
    <scope>IDENTIFICATION</scope>
</reference>
<organism evidence="10 11">
    <name type="scientific">Oncorhynchus mykiss</name>
    <name type="common">Rainbow trout</name>
    <name type="synonym">Salmo gairdneri</name>
    <dbReference type="NCBI Taxonomy" id="8022"/>
    <lineage>
        <taxon>Eukaryota</taxon>
        <taxon>Metazoa</taxon>
        <taxon>Chordata</taxon>
        <taxon>Craniata</taxon>
        <taxon>Vertebrata</taxon>
        <taxon>Euteleostomi</taxon>
        <taxon>Actinopterygii</taxon>
        <taxon>Neopterygii</taxon>
        <taxon>Teleostei</taxon>
        <taxon>Protacanthopterygii</taxon>
        <taxon>Salmoniformes</taxon>
        <taxon>Salmonidae</taxon>
        <taxon>Salmoninae</taxon>
        <taxon>Oncorhynchus</taxon>
    </lineage>
</organism>
<comment type="similarity">
    <text evidence="2">Belongs to the proteasome subunit S1 family.</text>
</comment>
<dbReference type="SUPFAM" id="SSF48371">
    <property type="entry name" value="ARM repeat"/>
    <property type="match status" value="1"/>
</dbReference>
<dbReference type="InterPro" id="IPR016024">
    <property type="entry name" value="ARM-type_fold"/>
</dbReference>
<keyword evidence="4" id="KW-0677">Repeat</keyword>
<dbReference type="Ensembl" id="ENSOMYT00000158711.1">
    <property type="protein sequence ID" value="ENSOMYP00000131456.1"/>
    <property type="gene ID" value="ENSOMYG00000000934.2"/>
</dbReference>
<evidence type="ECO:0000256" key="6">
    <source>
        <dbReference type="ARBA" id="ARBA00029752"/>
    </source>
</evidence>
<accession>A0A8K9XDN8</accession>
<feature type="domain" description="26S proteasome non-ATPase regulatory subunit 1/RPN2 N-terminal" evidence="9">
    <location>
        <begin position="3"/>
        <end position="347"/>
    </location>
</feature>
<dbReference type="InterPro" id="IPR002015">
    <property type="entry name" value="Proteasome/cyclosome_rpt"/>
</dbReference>
<evidence type="ECO:0000256" key="7">
    <source>
        <dbReference type="ARBA" id="ARBA00032066"/>
    </source>
</evidence>
<name>A0A8K9XDN8_ONCMY</name>
<dbReference type="PANTHER" id="PTHR10943">
    <property type="entry name" value="26S PROTEASOME NON-ATPASE REGULATORY SUBUNIT"/>
    <property type="match status" value="1"/>
</dbReference>
<keyword evidence="5" id="KW-0647">Proteasome</keyword>
<dbReference type="InterPro" id="IPR011989">
    <property type="entry name" value="ARM-like"/>
</dbReference>
<feature type="compositionally biased region" description="Basic and acidic residues" evidence="8">
    <location>
        <begin position="291"/>
        <end position="304"/>
    </location>
</feature>
<dbReference type="Proteomes" id="UP000694395">
    <property type="component" value="Chromosome 1"/>
</dbReference>
<evidence type="ECO:0000259" key="9">
    <source>
        <dbReference type="Pfam" id="PF21505"/>
    </source>
</evidence>
<evidence type="ECO:0000256" key="5">
    <source>
        <dbReference type="ARBA" id="ARBA00022942"/>
    </source>
</evidence>
<dbReference type="GeneTree" id="ENSGT00940000153386"/>
<evidence type="ECO:0000256" key="4">
    <source>
        <dbReference type="ARBA" id="ARBA00022737"/>
    </source>
</evidence>
<dbReference type="Gene3D" id="1.25.10.10">
    <property type="entry name" value="Leucine-rich Repeat Variant"/>
    <property type="match status" value="1"/>
</dbReference>
<evidence type="ECO:0000256" key="2">
    <source>
        <dbReference type="ARBA" id="ARBA00006308"/>
    </source>
</evidence>
<dbReference type="GO" id="GO:0008540">
    <property type="term" value="C:proteasome regulatory particle, base subcomplex"/>
    <property type="evidence" value="ECO:0007669"/>
    <property type="project" value="TreeGrafter"/>
</dbReference>
<comment type="function">
    <text evidence="1">Component of the 26S proteasome, a multiprotein complex involved in the ATP-dependent degradation of ubiquitinated proteins. This complex plays a key role in the maintenance of protein homeostasis by removing misfolded or damaged proteins, which could impair cellular functions, and by removing proteins whose functions are no longer required. Therefore, the proteasome participates in numerous cellular processes, including cell cycle progression, apoptosis, or DNA damage repair.</text>
</comment>
<dbReference type="GO" id="GO:0005634">
    <property type="term" value="C:nucleus"/>
    <property type="evidence" value="ECO:0007669"/>
    <property type="project" value="TreeGrafter"/>
</dbReference>
<dbReference type="PANTHER" id="PTHR10943:SF2">
    <property type="entry name" value="26S PROTEASOME NON-ATPASE REGULATORY SUBUNIT 1"/>
    <property type="match status" value="1"/>
</dbReference>
<evidence type="ECO:0000313" key="10">
    <source>
        <dbReference type="Ensembl" id="ENSOMYP00000131456.1"/>
    </source>
</evidence>
<reference evidence="10" key="1">
    <citation type="submission" date="2020-07" db="EMBL/GenBank/DDBJ databases">
        <title>A long reads based de novo assembly of the rainbow trout Arlee double haploid line genome.</title>
        <authorList>
            <person name="Gao G."/>
            <person name="Palti Y."/>
        </authorList>
    </citation>
    <scope>NUCLEOTIDE SEQUENCE [LARGE SCALE GENOMIC DNA]</scope>
</reference>
<evidence type="ECO:0000256" key="1">
    <source>
        <dbReference type="ARBA" id="ARBA00002362"/>
    </source>
</evidence>
<dbReference type="Pfam" id="PF21505">
    <property type="entry name" value="RPN2_N"/>
    <property type="match status" value="1"/>
</dbReference>
<dbReference type="Pfam" id="PF01851">
    <property type="entry name" value="PC_rep"/>
    <property type="match status" value="4"/>
</dbReference>
<protein>
    <recommendedName>
        <fullName evidence="3">26S proteasome non-ATPase regulatory subunit 1</fullName>
    </recommendedName>
    <alternativeName>
        <fullName evidence="6">26S proteasome regulatory subunit RPN2</fullName>
    </alternativeName>
    <alternativeName>
        <fullName evidence="7">26S proteasome regulatory subunit S1</fullName>
    </alternativeName>
</protein>